<keyword evidence="1" id="KW-1133">Transmembrane helix</keyword>
<sequence length="301" mass="31899">MKNTLALMQREWLQHRFAWMLMALVPTLLAVLLLSFGEIHLSTEERGEHLPVALASASLIGSMGLHMLILWIVALLITAGLARRDHGDRSVEFWLSLPTGHGESLAVPLLVHLLLAPMVALAVGLVGGLVASLVLVSRVEGAWAWFSLPWGTLLVAALAMATRLALGLVLATLWLAPLLLIMVTLTAWFGRWGLVILALGVGVGSAVLDSAFGIHWPAAWLVRIFTEAGQAVANTGSGSLVVETSGDLAGVLGDVPAWAWHDALQALGQLASPVLVVGLALATGCFAMLVQWRQRGAQHSG</sequence>
<feature type="transmembrane region" description="Helical" evidence="1">
    <location>
        <begin position="168"/>
        <end position="189"/>
    </location>
</feature>
<proteinExistence type="predicted"/>
<feature type="transmembrane region" description="Helical" evidence="1">
    <location>
        <begin position="109"/>
        <end position="136"/>
    </location>
</feature>
<dbReference type="AlphaFoldDB" id="A0A3S2U657"/>
<gene>
    <name evidence="2" type="ORF">ENE75_21775</name>
</gene>
<dbReference type="OrthoDB" id="8903324at2"/>
<keyword evidence="1" id="KW-0812">Transmembrane</keyword>
<dbReference type="RefSeq" id="WP_128200628.1">
    <property type="nucleotide sequence ID" value="NZ_SACT01000009.1"/>
</dbReference>
<name>A0A3S2U657_9BURK</name>
<reference evidence="2 3" key="1">
    <citation type="submission" date="2019-01" db="EMBL/GenBank/DDBJ databases">
        <authorList>
            <person name="Chen W.-M."/>
        </authorList>
    </citation>
    <scope>NUCLEOTIDE SEQUENCE [LARGE SCALE GENOMIC DNA]</scope>
    <source>
        <strain evidence="2 3">ICH-3</strain>
    </source>
</reference>
<feature type="transmembrane region" description="Helical" evidence="1">
    <location>
        <begin position="53"/>
        <end position="79"/>
    </location>
</feature>
<keyword evidence="3" id="KW-1185">Reference proteome</keyword>
<dbReference type="EMBL" id="SACT01000009">
    <property type="protein sequence ID" value="RVT48978.1"/>
    <property type="molecule type" value="Genomic_DNA"/>
</dbReference>
<feature type="transmembrane region" description="Helical" evidence="1">
    <location>
        <begin position="270"/>
        <end position="290"/>
    </location>
</feature>
<organism evidence="2 3">
    <name type="scientific">Rubrivivax albus</name>
    <dbReference type="NCBI Taxonomy" id="2499835"/>
    <lineage>
        <taxon>Bacteria</taxon>
        <taxon>Pseudomonadati</taxon>
        <taxon>Pseudomonadota</taxon>
        <taxon>Betaproteobacteria</taxon>
        <taxon>Burkholderiales</taxon>
        <taxon>Sphaerotilaceae</taxon>
        <taxon>Rubrivivax</taxon>
    </lineage>
</organism>
<evidence type="ECO:0000313" key="2">
    <source>
        <dbReference type="EMBL" id="RVT48978.1"/>
    </source>
</evidence>
<evidence type="ECO:0000313" key="3">
    <source>
        <dbReference type="Proteomes" id="UP000288178"/>
    </source>
</evidence>
<accession>A0A3S2U657</accession>
<dbReference type="Proteomes" id="UP000288178">
    <property type="component" value="Unassembled WGS sequence"/>
</dbReference>
<evidence type="ECO:0000256" key="1">
    <source>
        <dbReference type="SAM" id="Phobius"/>
    </source>
</evidence>
<keyword evidence="1" id="KW-0472">Membrane</keyword>
<protein>
    <submittedName>
        <fullName evidence="2">Uncharacterized protein</fullName>
    </submittedName>
</protein>
<feature type="transmembrane region" description="Helical" evidence="1">
    <location>
        <begin position="142"/>
        <end position="161"/>
    </location>
</feature>
<comment type="caution">
    <text evidence="2">The sequence shown here is derived from an EMBL/GenBank/DDBJ whole genome shotgun (WGS) entry which is preliminary data.</text>
</comment>